<protein>
    <recommendedName>
        <fullName evidence="3">Lipocalin-like domain-containing protein</fullName>
    </recommendedName>
</protein>
<keyword evidence="2" id="KW-1185">Reference proteome</keyword>
<dbReference type="RefSeq" id="WP_150013668.1">
    <property type="nucleotide sequence ID" value="NZ_VWSG01000009.1"/>
</dbReference>
<comment type="caution">
    <text evidence="1">The sequence shown here is derived from an EMBL/GenBank/DDBJ whole genome shotgun (WGS) entry which is preliminary data.</text>
</comment>
<reference evidence="1 2" key="1">
    <citation type="submission" date="2019-09" db="EMBL/GenBank/DDBJ databases">
        <title>Genome sequence and assembly of Flavobacterium sp.</title>
        <authorList>
            <person name="Chhetri G."/>
        </authorList>
    </citation>
    <scope>NUCLEOTIDE SEQUENCE [LARGE SCALE GENOMIC DNA]</scope>
    <source>
        <strain evidence="1 2">SNL9</strain>
    </source>
</reference>
<dbReference type="AlphaFoldDB" id="A0A5M6CJ23"/>
<evidence type="ECO:0008006" key="3">
    <source>
        <dbReference type="Google" id="ProtNLM"/>
    </source>
</evidence>
<dbReference type="Proteomes" id="UP000325141">
    <property type="component" value="Unassembled WGS sequence"/>
</dbReference>
<organism evidence="1 2">
    <name type="scientific">Paenimyroides baculatum</name>
    <dbReference type="NCBI Taxonomy" id="2608000"/>
    <lineage>
        <taxon>Bacteria</taxon>
        <taxon>Pseudomonadati</taxon>
        <taxon>Bacteroidota</taxon>
        <taxon>Flavobacteriia</taxon>
        <taxon>Flavobacteriales</taxon>
        <taxon>Flavobacteriaceae</taxon>
        <taxon>Paenimyroides</taxon>
    </lineage>
</organism>
<dbReference type="PROSITE" id="PS51257">
    <property type="entry name" value="PROKAR_LIPOPROTEIN"/>
    <property type="match status" value="1"/>
</dbReference>
<gene>
    <name evidence="1" type="ORF">F0460_12370</name>
</gene>
<name>A0A5M6CJ23_9FLAO</name>
<evidence type="ECO:0000313" key="1">
    <source>
        <dbReference type="EMBL" id="KAA5533089.1"/>
    </source>
</evidence>
<accession>A0A5M6CJ23</accession>
<evidence type="ECO:0000313" key="2">
    <source>
        <dbReference type="Proteomes" id="UP000325141"/>
    </source>
</evidence>
<sequence length="130" mass="14866">MKKLILLFAFISLFSCTSEENFKRAEISGEWKMTAYLGFVPELPQIEKGSVVWNIDATNISMTNNSEHAYVSQEGTFGYLWLNAETILVNYPEFPGYYKVNLSDNKLRLTRTVQPGTPEVSDQPVLEFEK</sequence>
<dbReference type="EMBL" id="VWSG01000009">
    <property type="protein sequence ID" value="KAA5533089.1"/>
    <property type="molecule type" value="Genomic_DNA"/>
</dbReference>
<proteinExistence type="predicted"/>